<dbReference type="Proteomes" id="UP001596058">
    <property type="component" value="Unassembled WGS sequence"/>
</dbReference>
<protein>
    <submittedName>
        <fullName evidence="8">Alcohol dehydrogenase catalytic domain-containing protein</fullName>
    </submittedName>
</protein>
<dbReference type="EMBL" id="JBHSPA010000094">
    <property type="protein sequence ID" value="MFC5833553.1"/>
    <property type="molecule type" value="Genomic_DNA"/>
</dbReference>
<gene>
    <name evidence="8" type="ORF">ACFPZ3_57750</name>
</gene>
<dbReference type="PANTHER" id="PTHR42813">
    <property type="entry name" value="ZINC-TYPE ALCOHOL DEHYDROGENASE-LIKE"/>
    <property type="match status" value="1"/>
</dbReference>
<name>A0ABW1D9K1_9ACTN</name>
<evidence type="ECO:0000256" key="4">
    <source>
        <dbReference type="ARBA" id="ARBA00023002"/>
    </source>
</evidence>
<keyword evidence="3 5" id="KW-0862">Zinc</keyword>
<dbReference type="InterPro" id="IPR036291">
    <property type="entry name" value="NAD(P)-bd_dom_sf"/>
</dbReference>
<comment type="similarity">
    <text evidence="5">Belongs to the zinc-containing alcohol dehydrogenase family.</text>
</comment>
<dbReference type="Pfam" id="PF00107">
    <property type="entry name" value="ADH_zinc_N"/>
    <property type="match status" value="1"/>
</dbReference>
<sequence length="363" mass="38261">MRGVVYRGQGHVEVSELPMPSLEHPRDVVVRVTRSGICGTDLHPYRGELLDFPAGTVLGHEFAGEVFAVGHEAPFEPGQRVFASDLIACGRCGECARGWHYQCTEGTLFGYAEVAGASVAGGQAEFVRVPFADVVLATTPAEVSDEQALFVGDVLTTAHTAVLEAGVRPGDTVVVIGAGPVGLLAAMCAETAGAARVVIADVHPRRLRQGRELGLTVVDPEVLLNPDTDLPDGVIGGAERVIIGGAERVIIGGAERVIEAVGSDEALDCALRAAAPRGTVAVVGAHHSLAMPFPSGLAFARELTLRFAVGDPIRLREQVLALVRAGRIDPTVVVTHRFSLDDAPLAYQLFNAREVLKPIIVMR</sequence>
<feature type="domain" description="Alcohol dehydrogenase-like N-terminal" evidence="7">
    <location>
        <begin position="25"/>
        <end position="135"/>
    </location>
</feature>
<evidence type="ECO:0000256" key="3">
    <source>
        <dbReference type="ARBA" id="ARBA00022833"/>
    </source>
</evidence>
<dbReference type="InterPro" id="IPR002328">
    <property type="entry name" value="ADH_Zn_CS"/>
</dbReference>
<keyword evidence="9" id="KW-1185">Reference proteome</keyword>
<organism evidence="8 9">
    <name type="scientific">Nonomuraea insulae</name>
    <dbReference type="NCBI Taxonomy" id="1616787"/>
    <lineage>
        <taxon>Bacteria</taxon>
        <taxon>Bacillati</taxon>
        <taxon>Actinomycetota</taxon>
        <taxon>Actinomycetes</taxon>
        <taxon>Streptosporangiales</taxon>
        <taxon>Streptosporangiaceae</taxon>
        <taxon>Nonomuraea</taxon>
    </lineage>
</organism>
<dbReference type="SUPFAM" id="SSF50129">
    <property type="entry name" value="GroES-like"/>
    <property type="match status" value="1"/>
</dbReference>
<evidence type="ECO:0000313" key="8">
    <source>
        <dbReference type="EMBL" id="MFC5833553.1"/>
    </source>
</evidence>
<keyword evidence="4" id="KW-0560">Oxidoreductase</keyword>
<dbReference type="SUPFAM" id="SSF51735">
    <property type="entry name" value="NAD(P)-binding Rossmann-fold domains"/>
    <property type="match status" value="1"/>
</dbReference>
<dbReference type="Pfam" id="PF08240">
    <property type="entry name" value="ADH_N"/>
    <property type="match status" value="1"/>
</dbReference>
<keyword evidence="2 5" id="KW-0479">Metal-binding</keyword>
<evidence type="ECO:0000259" key="6">
    <source>
        <dbReference type="Pfam" id="PF00107"/>
    </source>
</evidence>
<feature type="domain" description="Alcohol dehydrogenase-like C-terminal" evidence="6">
    <location>
        <begin position="180"/>
        <end position="309"/>
    </location>
</feature>
<evidence type="ECO:0000256" key="2">
    <source>
        <dbReference type="ARBA" id="ARBA00022723"/>
    </source>
</evidence>
<dbReference type="Gene3D" id="3.90.180.10">
    <property type="entry name" value="Medium-chain alcohol dehydrogenases, catalytic domain"/>
    <property type="match status" value="1"/>
</dbReference>
<evidence type="ECO:0000256" key="1">
    <source>
        <dbReference type="ARBA" id="ARBA00001947"/>
    </source>
</evidence>
<accession>A0ABW1D9K1</accession>
<dbReference type="RefSeq" id="WP_379522979.1">
    <property type="nucleotide sequence ID" value="NZ_JBHSPA010000094.1"/>
</dbReference>
<comment type="cofactor">
    <cofactor evidence="1 5">
        <name>Zn(2+)</name>
        <dbReference type="ChEBI" id="CHEBI:29105"/>
    </cofactor>
</comment>
<dbReference type="InterPro" id="IPR011032">
    <property type="entry name" value="GroES-like_sf"/>
</dbReference>
<dbReference type="Gene3D" id="3.40.50.720">
    <property type="entry name" value="NAD(P)-binding Rossmann-like Domain"/>
    <property type="match status" value="1"/>
</dbReference>
<evidence type="ECO:0000259" key="7">
    <source>
        <dbReference type="Pfam" id="PF08240"/>
    </source>
</evidence>
<dbReference type="PROSITE" id="PS00059">
    <property type="entry name" value="ADH_ZINC"/>
    <property type="match status" value="1"/>
</dbReference>
<proteinExistence type="inferred from homology"/>
<dbReference type="InterPro" id="IPR013154">
    <property type="entry name" value="ADH-like_N"/>
</dbReference>
<evidence type="ECO:0000256" key="5">
    <source>
        <dbReference type="RuleBase" id="RU361277"/>
    </source>
</evidence>
<comment type="caution">
    <text evidence="8">The sequence shown here is derived from an EMBL/GenBank/DDBJ whole genome shotgun (WGS) entry which is preliminary data.</text>
</comment>
<reference evidence="9" key="1">
    <citation type="journal article" date="2019" name="Int. J. Syst. Evol. Microbiol.">
        <title>The Global Catalogue of Microorganisms (GCM) 10K type strain sequencing project: providing services to taxonomists for standard genome sequencing and annotation.</title>
        <authorList>
            <consortium name="The Broad Institute Genomics Platform"/>
            <consortium name="The Broad Institute Genome Sequencing Center for Infectious Disease"/>
            <person name="Wu L."/>
            <person name="Ma J."/>
        </authorList>
    </citation>
    <scope>NUCLEOTIDE SEQUENCE [LARGE SCALE GENOMIC DNA]</scope>
    <source>
        <strain evidence="9">CCUG 53903</strain>
    </source>
</reference>
<evidence type="ECO:0000313" key="9">
    <source>
        <dbReference type="Proteomes" id="UP001596058"/>
    </source>
</evidence>
<dbReference type="PANTHER" id="PTHR42813:SF2">
    <property type="entry name" value="DEHYDROGENASE, ZINC-CONTAINING, PUTATIVE (AFU_ORTHOLOGUE AFUA_2G02810)-RELATED"/>
    <property type="match status" value="1"/>
</dbReference>
<dbReference type="InterPro" id="IPR013149">
    <property type="entry name" value="ADH-like_C"/>
</dbReference>